<dbReference type="PROSITE" id="PS00675">
    <property type="entry name" value="SIGMA54_INTERACT_1"/>
    <property type="match status" value="1"/>
</dbReference>
<keyword evidence="7" id="KW-1185">Reference proteome</keyword>
<dbReference type="PRINTS" id="PR00449">
    <property type="entry name" value="RASTRNSFRMNG"/>
</dbReference>
<accession>A0A8S4MQ68</accession>
<dbReference type="PANTHER" id="PTHR24073">
    <property type="entry name" value="DRAB5-RELATED"/>
    <property type="match status" value="1"/>
</dbReference>
<evidence type="ECO:0000313" key="7">
    <source>
        <dbReference type="Proteomes" id="UP000838412"/>
    </source>
</evidence>
<dbReference type="InterPro" id="IPR027417">
    <property type="entry name" value="P-loop_NTPase"/>
</dbReference>
<comment type="function">
    <text evidence="5">Required for KRAS signaling regulation and modulation of cell proliferation. Regulator of KRAS prenylation, and probably prenylation of other small GTPases. Required for lymphocyte development and function. Not required for myeloid cell development.</text>
</comment>
<dbReference type="PROSITE" id="PS51419">
    <property type="entry name" value="RAB"/>
    <property type="match status" value="1"/>
</dbReference>
<dbReference type="Pfam" id="PF08477">
    <property type="entry name" value="Roc"/>
    <property type="match status" value="1"/>
</dbReference>
<keyword evidence="2" id="KW-0547">Nucleotide-binding</keyword>
<dbReference type="EMBL" id="CAKMNS010000458">
    <property type="protein sequence ID" value="CAH1277761.1"/>
    <property type="molecule type" value="Genomic_DNA"/>
</dbReference>
<dbReference type="FunFam" id="3.40.50.300:FF:000525">
    <property type="entry name" value="rab-like protein 3 isoform X1"/>
    <property type="match status" value="1"/>
</dbReference>
<gene>
    <name evidence="6" type="primary">RABL3</name>
    <name evidence="6" type="ORF">BLAG_LOCUS26454</name>
</gene>
<evidence type="ECO:0000313" key="6">
    <source>
        <dbReference type="EMBL" id="CAH1277761.1"/>
    </source>
</evidence>
<proteinExistence type="inferred from homology"/>
<comment type="caution">
    <text evidence="6">The sequence shown here is derived from an EMBL/GenBank/DDBJ whole genome shotgun (WGS) entry which is preliminary data.</text>
</comment>
<dbReference type="InterPro" id="IPR025662">
    <property type="entry name" value="Sigma_54_int_dom_ATP-bd_1"/>
</dbReference>
<evidence type="ECO:0000256" key="3">
    <source>
        <dbReference type="ARBA" id="ARBA00023134"/>
    </source>
</evidence>
<dbReference type="SMART" id="SM00175">
    <property type="entry name" value="RAB"/>
    <property type="match status" value="1"/>
</dbReference>
<name>A0A8S4MQ68_BRALA</name>
<evidence type="ECO:0000256" key="4">
    <source>
        <dbReference type="ARBA" id="ARBA00041166"/>
    </source>
</evidence>
<evidence type="ECO:0000256" key="1">
    <source>
        <dbReference type="ARBA" id="ARBA00006270"/>
    </source>
</evidence>
<comment type="similarity">
    <text evidence="1">Belongs to the small GTPase superfamily. Rab family.</text>
</comment>
<sequence length="400" mass="44170">MHKEKHDNRCSVFRFNTLLSFKMAVPVEKVKVLVLGDSGVGKSSLVHLISQGEAMGNSAWTIGCNVDVKLHDYREEGTPHEKTFCVELWDVGGSINHSLSHSVFFNSVHGLILVHDLTNRKSQSNLRRWLGEVLNKDAGKKTNGELDYDEEVFSENQLPVLVIGTKMDRIPDNNLEEVLSRSSSVAGQCRADFINLDCMQNKHLAAGTTNAVKLSRFFDKVVEKRYYTPDTRGRLGDHPHPALSCTSPFLSAEEPSPNLYYPIPSPALLLKDHPHPALSYTLPSLSAEGPVPSPTLYYPIPSPALLLKDHPHLALSYTLPSLSSEGPSPKLHYPTPSPALVLKDLPHSALLCRSRPQSVPRPDKGSYVTMSVAHAVGVDIHFAFYTFPKRGLFSLQASPN</sequence>
<protein>
    <recommendedName>
        <fullName evidence="4">Rab-like protein 3</fullName>
    </recommendedName>
</protein>
<dbReference type="Gene3D" id="3.40.50.300">
    <property type="entry name" value="P-loop containing nucleotide triphosphate hydrolases"/>
    <property type="match status" value="1"/>
</dbReference>
<dbReference type="GO" id="GO:0005525">
    <property type="term" value="F:GTP binding"/>
    <property type="evidence" value="ECO:0007669"/>
    <property type="project" value="UniProtKB-KW"/>
</dbReference>
<reference evidence="6" key="1">
    <citation type="submission" date="2022-01" db="EMBL/GenBank/DDBJ databases">
        <authorList>
            <person name="Braso-Vives M."/>
        </authorList>
    </citation>
    <scope>NUCLEOTIDE SEQUENCE</scope>
</reference>
<evidence type="ECO:0000256" key="2">
    <source>
        <dbReference type="ARBA" id="ARBA00022741"/>
    </source>
</evidence>
<evidence type="ECO:0000256" key="5">
    <source>
        <dbReference type="ARBA" id="ARBA00045267"/>
    </source>
</evidence>
<dbReference type="Proteomes" id="UP000838412">
    <property type="component" value="Unassembled WGS sequence"/>
</dbReference>
<keyword evidence="3" id="KW-0342">GTP-binding</keyword>
<dbReference type="SUPFAM" id="SSF52540">
    <property type="entry name" value="P-loop containing nucleoside triphosphate hydrolases"/>
    <property type="match status" value="1"/>
</dbReference>
<organism evidence="6 7">
    <name type="scientific">Branchiostoma lanceolatum</name>
    <name type="common">Common lancelet</name>
    <name type="synonym">Amphioxus lanceolatum</name>
    <dbReference type="NCBI Taxonomy" id="7740"/>
    <lineage>
        <taxon>Eukaryota</taxon>
        <taxon>Metazoa</taxon>
        <taxon>Chordata</taxon>
        <taxon>Cephalochordata</taxon>
        <taxon>Leptocardii</taxon>
        <taxon>Amphioxiformes</taxon>
        <taxon>Branchiostomatidae</taxon>
        <taxon>Branchiostoma</taxon>
    </lineage>
</organism>
<dbReference type="OrthoDB" id="5914890at2759"/>
<dbReference type="AlphaFoldDB" id="A0A8S4MQ68"/>